<proteinExistence type="predicted"/>
<name>A0A2K1JW42_PHYPA</name>
<dbReference type="InParanoid" id="A0A2K1JW42"/>
<dbReference type="EMBL" id="ABEU02000011">
    <property type="protein sequence ID" value="PNR45748.1"/>
    <property type="molecule type" value="Genomic_DNA"/>
</dbReference>
<dbReference type="EnsemblPlants" id="Pp3c11_24350V3.1">
    <property type="protein sequence ID" value="PAC:32959389.CDS.1"/>
    <property type="gene ID" value="Pp3c11_24350"/>
</dbReference>
<dbReference type="Proteomes" id="UP000006727">
    <property type="component" value="Chromosome 11"/>
</dbReference>
<protein>
    <submittedName>
        <fullName evidence="1 2">Uncharacterized protein</fullName>
    </submittedName>
</protein>
<keyword evidence="3" id="KW-1185">Reference proteome</keyword>
<reference evidence="1 3" key="1">
    <citation type="journal article" date="2008" name="Science">
        <title>The Physcomitrella genome reveals evolutionary insights into the conquest of land by plants.</title>
        <authorList>
            <person name="Rensing S."/>
            <person name="Lang D."/>
            <person name="Zimmer A."/>
            <person name="Terry A."/>
            <person name="Salamov A."/>
            <person name="Shapiro H."/>
            <person name="Nishiyama T."/>
            <person name="Perroud P.-F."/>
            <person name="Lindquist E."/>
            <person name="Kamisugi Y."/>
            <person name="Tanahashi T."/>
            <person name="Sakakibara K."/>
            <person name="Fujita T."/>
            <person name="Oishi K."/>
            <person name="Shin-I T."/>
            <person name="Kuroki Y."/>
            <person name="Toyoda A."/>
            <person name="Suzuki Y."/>
            <person name="Hashimoto A."/>
            <person name="Yamaguchi K."/>
            <person name="Sugano A."/>
            <person name="Kohara Y."/>
            <person name="Fujiyama A."/>
            <person name="Anterola A."/>
            <person name="Aoki S."/>
            <person name="Ashton N."/>
            <person name="Barbazuk W.B."/>
            <person name="Barker E."/>
            <person name="Bennetzen J."/>
            <person name="Bezanilla M."/>
            <person name="Blankenship R."/>
            <person name="Cho S.H."/>
            <person name="Dutcher S."/>
            <person name="Estelle M."/>
            <person name="Fawcett J.A."/>
            <person name="Gundlach H."/>
            <person name="Hanada K."/>
            <person name="Heyl A."/>
            <person name="Hicks K.A."/>
            <person name="Hugh J."/>
            <person name="Lohr M."/>
            <person name="Mayer K."/>
            <person name="Melkozernov A."/>
            <person name="Murata T."/>
            <person name="Nelson D."/>
            <person name="Pils B."/>
            <person name="Prigge M."/>
            <person name="Reiss B."/>
            <person name="Renner T."/>
            <person name="Rombauts S."/>
            <person name="Rushton P."/>
            <person name="Sanderfoot A."/>
            <person name="Schween G."/>
            <person name="Shiu S.-H."/>
            <person name="Stueber K."/>
            <person name="Theodoulou F.L."/>
            <person name="Tu H."/>
            <person name="Van de Peer Y."/>
            <person name="Verrier P.J."/>
            <person name="Waters E."/>
            <person name="Wood A."/>
            <person name="Yang L."/>
            <person name="Cove D."/>
            <person name="Cuming A."/>
            <person name="Hasebe M."/>
            <person name="Lucas S."/>
            <person name="Mishler D.B."/>
            <person name="Reski R."/>
            <person name="Grigoriev I."/>
            <person name="Quatrano R.S."/>
            <person name="Boore J.L."/>
        </authorList>
    </citation>
    <scope>NUCLEOTIDE SEQUENCE [LARGE SCALE GENOMIC DNA]</scope>
    <source>
        <strain evidence="2 3">cv. Gransden 2004</strain>
    </source>
</reference>
<reference evidence="2" key="3">
    <citation type="submission" date="2020-12" db="UniProtKB">
        <authorList>
            <consortium name="EnsemblPlants"/>
        </authorList>
    </citation>
    <scope>IDENTIFICATION</scope>
</reference>
<dbReference type="Gramene" id="Pp3c11_24350V3.1">
    <property type="protein sequence ID" value="PAC:32959389.CDS.1"/>
    <property type="gene ID" value="Pp3c11_24350"/>
</dbReference>
<gene>
    <name evidence="1" type="ORF">PHYPA_015519</name>
</gene>
<dbReference type="AlphaFoldDB" id="A0A2K1JW42"/>
<sequence length="94" mass="10443">MLLPSFSLGWNAATRFIGIKQLAGTSIVAVSRGCAAVLGWLKTCCFGGWRLSVVFFFFLCSCVRALSHQCGTHCWAAEVPFFFVLNLLRLAQHW</sequence>
<evidence type="ECO:0000313" key="3">
    <source>
        <dbReference type="Proteomes" id="UP000006727"/>
    </source>
</evidence>
<reference evidence="1 3" key="2">
    <citation type="journal article" date="2018" name="Plant J.">
        <title>The Physcomitrella patens chromosome-scale assembly reveals moss genome structure and evolution.</title>
        <authorList>
            <person name="Lang D."/>
            <person name="Ullrich K.K."/>
            <person name="Murat F."/>
            <person name="Fuchs J."/>
            <person name="Jenkins J."/>
            <person name="Haas F.B."/>
            <person name="Piednoel M."/>
            <person name="Gundlach H."/>
            <person name="Van Bel M."/>
            <person name="Meyberg R."/>
            <person name="Vives C."/>
            <person name="Morata J."/>
            <person name="Symeonidi A."/>
            <person name="Hiss M."/>
            <person name="Muchero W."/>
            <person name="Kamisugi Y."/>
            <person name="Saleh O."/>
            <person name="Blanc G."/>
            <person name="Decker E.L."/>
            <person name="van Gessel N."/>
            <person name="Grimwood J."/>
            <person name="Hayes R.D."/>
            <person name="Graham S.W."/>
            <person name="Gunter L.E."/>
            <person name="McDaniel S.F."/>
            <person name="Hoernstein S.N.W."/>
            <person name="Larsson A."/>
            <person name="Li F.W."/>
            <person name="Perroud P.F."/>
            <person name="Phillips J."/>
            <person name="Ranjan P."/>
            <person name="Rokshar D.S."/>
            <person name="Rothfels C.J."/>
            <person name="Schneider L."/>
            <person name="Shu S."/>
            <person name="Stevenson D.W."/>
            <person name="Thummler F."/>
            <person name="Tillich M."/>
            <person name="Villarreal Aguilar J.C."/>
            <person name="Widiez T."/>
            <person name="Wong G.K."/>
            <person name="Wymore A."/>
            <person name="Zhang Y."/>
            <person name="Zimmer A.D."/>
            <person name="Quatrano R.S."/>
            <person name="Mayer K.F.X."/>
            <person name="Goodstein D."/>
            <person name="Casacuberta J.M."/>
            <person name="Vandepoele K."/>
            <person name="Reski R."/>
            <person name="Cuming A.C."/>
            <person name="Tuskan G.A."/>
            <person name="Maumus F."/>
            <person name="Salse J."/>
            <person name="Schmutz J."/>
            <person name="Rensing S.A."/>
        </authorList>
    </citation>
    <scope>NUCLEOTIDE SEQUENCE [LARGE SCALE GENOMIC DNA]</scope>
    <source>
        <strain evidence="2 3">cv. Gransden 2004</strain>
    </source>
</reference>
<organism evidence="1">
    <name type="scientific">Physcomitrium patens</name>
    <name type="common">Spreading-leaved earth moss</name>
    <name type="synonym">Physcomitrella patens</name>
    <dbReference type="NCBI Taxonomy" id="3218"/>
    <lineage>
        <taxon>Eukaryota</taxon>
        <taxon>Viridiplantae</taxon>
        <taxon>Streptophyta</taxon>
        <taxon>Embryophyta</taxon>
        <taxon>Bryophyta</taxon>
        <taxon>Bryophytina</taxon>
        <taxon>Bryopsida</taxon>
        <taxon>Funariidae</taxon>
        <taxon>Funariales</taxon>
        <taxon>Funariaceae</taxon>
        <taxon>Physcomitrium</taxon>
    </lineage>
</organism>
<accession>A0A2K1JW42</accession>
<evidence type="ECO:0000313" key="2">
    <source>
        <dbReference type="EnsemblPlants" id="PAC:32959389.CDS.1"/>
    </source>
</evidence>
<evidence type="ECO:0000313" key="1">
    <source>
        <dbReference type="EMBL" id="PNR45748.1"/>
    </source>
</evidence>